<dbReference type="PROSITE" id="PS50850">
    <property type="entry name" value="MFS"/>
    <property type="match status" value="1"/>
</dbReference>
<keyword evidence="4 5" id="KW-0472">Membrane</keyword>
<evidence type="ECO:0000256" key="3">
    <source>
        <dbReference type="ARBA" id="ARBA00022989"/>
    </source>
</evidence>
<evidence type="ECO:0000256" key="5">
    <source>
        <dbReference type="SAM" id="Phobius"/>
    </source>
</evidence>
<dbReference type="Gene3D" id="1.20.1250.20">
    <property type="entry name" value="MFS general substrate transporter like domains"/>
    <property type="match status" value="1"/>
</dbReference>
<evidence type="ECO:0000256" key="1">
    <source>
        <dbReference type="ARBA" id="ARBA00004141"/>
    </source>
</evidence>
<dbReference type="InterPro" id="IPR005828">
    <property type="entry name" value="MFS_sugar_transport-like"/>
</dbReference>
<dbReference type="SUPFAM" id="SSF103473">
    <property type="entry name" value="MFS general substrate transporter"/>
    <property type="match status" value="1"/>
</dbReference>
<proteinExistence type="predicted"/>
<feature type="transmembrane region" description="Helical" evidence="5">
    <location>
        <begin position="89"/>
        <end position="109"/>
    </location>
</feature>
<evidence type="ECO:0000256" key="4">
    <source>
        <dbReference type="ARBA" id="ARBA00023136"/>
    </source>
</evidence>
<evidence type="ECO:0000256" key="2">
    <source>
        <dbReference type="ARBA" id="ARBA00022692"/>
    </source>
</evidence>
<organism evidence="7">
    <name type="scientific">Photinus pyralis</name>
    <name type="common">Common eastern firefly</name>
    <name type="synonym">Lampyris pyralis</name>
    <dbReference type="NCBI Taxonomy" id="7054"/>
    <lineage>
        <taxon>Eukaryota</taxon>
        <taxon>Metazoa</taxon>
        <taxon>Ecdysozoa</taxon>
        <taxon>Arthropoda</taxon>
        <taxon>Hexapoda</taxon>
        <taxon>Insecta</taxon>
        <taxon>Pterygota</taxon>
        <taxon>Neoptera</taxon>
        <taxon>Endopterygota</taxon>
        <taxon>Coleoptera</taxon>
        <taxon>Polyphaga</taxon>
        <taxon>Elateriformia</taxon>
        <taxon>Elateroidea</taxon>
        <taxon>Lampyridae</taxon>
        <taxon>Lampyrinae</taxon>
        <taxon>Photinus</taxon>
    </lineage>
</organism>
<accession>A0A1Y1KX96</accession>
<dbReference type="InterPro" id="IPR036259">
    <property type="entry name" value="MFS_trans_sf"/>
</dbReference>
<protein>
    <recommendedName>
        <fullName evidence="6">Major facilitator superfamily (MFS) profile domain-containing protein</fullName>
    </recommendedName>
</protein>
<sequence>MDDKVATAEKSFKLLLPQTLAAFFVTSLHLLVGQVIAFSGIIVPQLFEDANGTIPITESGGAWIASAPVFSGFAASIVGGMLSDSIGRLNTLMWAGLPGIVGSVLIAMAPNLSMIIWGRAIMGISWMFVSVATPVYISEISHPDIFTCGLSHFCDPAESVTGKPNTYPYLAGYQPILHLFFHWCDHQTTPSKEKKYIRRGNLLTDTSLWIRLFCYQISLFEIVL</sequence>
<dbReference type="PANTHER" id="PTHR48021:SF24">
    <property type="entry name" value="MAJOR FACILITATOR SUPERFAMILY (MFS) PROFILE DOMAIN-CONTAINING PROTEIN"/>
    <property type="match status" value="1"/>
</dbReference>
<dbReference type="InterPro" id="IPR020846">
    <property type="entry name" value="MFS_dom"/>
</dbReference>
<feature type="transmembrane region" description="Helical" evidence="5">
    <location>
        <begin position="62"/>
        <end position="82"/>
    </location>
</feature>
<dbReference type="InterPro" id="IPR050549">
    <property type="entry name" value="MFS_Trehalose_Transporter"/>
</dbReference>
<dbReference type="EMBL" id="GEZM01073851">
    <property type="protein sequence ID" value="JAV64780.1"/>
    <property type="molecule type" value="Transcribed_RNA"/>
</dbReference>
<comment type="subcellular location">
    <subcellularLocation>
        <location evidence="1">Membrane</location>
        <topology evidence="1">Multi-pass membrane protein</topology>
    </subcellularLocation>
</comment>
<evidence type="ECO:0000259" key="6">
    <source>
        <dbReference type="PROSITE" id="PS50850"/>
    </source>
</evidence>
<dbReference type="Pfam" id="PF00083">
    <property type="entry name" value="Sugar_tr"/>
    <property type="match status" value="1"/>
</dbReference>
<dbReference type="GO" id="GO:0016020">
    <property type="term" value="C:membrane"/>
    <property type="evidence" value="ECO:0007669"/>
    <property type="project" value="UniProtKB-SubCell"/>
</dbReference>
<feature type="transmembrane region" description="Helical" evidence="5">
    <location>
        <begin position="20"/>
        <end position="42"/>
    </location>
</feature>
<dbReference type="GO" id="GO:0022857">
    <property type="term" value="F:transmembrane transporter activity"/>
    <property type="evidence" value="ECO:0007669"/>
    <property type="project" value="InterPro"/>
</dbReference>
<reference evidence="7" key="1">
    <citation type="journal article" date="2016" name="Sci. Rep.">
        <title>Molecular characterization of firefly nuptial gifts: a multi-omics approach sheds light on postcopulatory sexual selection.</title>
        <authorList>
            <person name="Al-Wathiqui N."/>
            <person name="Fallon T.R."/>
            <person name="South A."/>
            <person name="Weng J.K."/>
            <person name="Lewis S.M."/>
        </authorList>
    </citation>
    <scope>NUCLEOTIDE SEQUENCE</scope>
</reference>
<dbReference type="PANTHER" id="PTHR48021">
    <property type="match status" value="1"/>
</dbReference>
<keyword evidence="2 5" id="KW-0812">Transmembrane</keyword>
<evidence type="ECO:0000313" key="7">
    <source>
        <dbReference type="EMBL" id="JAV64780.1"/>
    </source>
</evidence>
<dbReference type="AlphaFoldDB" id="A0A1Y1KX96"/>
<name>A0A1Y1KX96_PHOPY</name>
<keyword evidence="3 5" id="KW-1133">Transmembrane helix</keyword>
<feature type="domain" description="Major facilitator superfamily (MFS) profile" evidence="6">
    <location>
        <begin position="15"/>
        <end position="224"/>
    </location>
</feature>